<evidence type="ECO:0000256" key="1">
    <source>
        <dbReference type="ARBA" id="ARBA00009902"/>
    </source>
</evidence>
<organism evidence="6 7">
    <name type="scientific">Polychaeton citri CBS 116435</name>
    <dbReference type="NCBI Taxonomy" id="1314669"/>
    <lineage>
        <taxon>Eukaryota</taxon>
        <taxon>Fungi</taxon>
        <taxon>Dikarya</taxon>
        <taxon>Ascomycota</taxon>
        <taxon>Pezizomycotina</taxon>
        <taxon>Dothideomycetes</taxon>
        <taxon>Dothideomycetidae</taxon>
        <taxon>Capnodiales</taxon>
        <taxon>Capnodiaceae</taxon>
        <taxon>Polychaeton</taxon>
    </lineage>
</organism>
<dbReference type="PANTHER" id="PTHR42800:SF2">
    <property type="entry name" value="INVERTASE-RELATED"/>
    <property type="match status" value="1"/>
</dbReference>
<evidence type="ECO:0000256" key="4">
    <source>
        <dbReference type="SAM" id="SignalP"/>
    </source>
</evidence>
<dbReference type="SMART" id="SM00640">
    <property type="entry name" value="Glyco_32"/>
    <property type="match status" value="1"/>
</dbReference>
<name>A0A9P4Q2N0_9PEZI</name>
<dbReference type="CDD" id="cd18622">
    <property type="entry name" value="GH32_Inu-like"/>
    <property type="match status" value="1"/>
</dbReference>
<dbReference type="EMBL" id="MU003848">
    <property type="protein sequence ID" value="KAF2717251.1"/>
    <property type="molecule type" value="Genomic_DNA"/>
</dbReference>
<keyword evidence="4" id="KW-0732">Signal</keyword>
<dbReference type="GO" id="GO:0004575">
    <property type="term" value="F:sucrose alpha-glucosidase activity"/>
    <property type="evidence" value="ECO:0007669"/>
    <property type="project" value="TreeGrafter"/>
</dbReference>
<evidence type="ECO:0000313" key="7">
    <source>
        <dbReference type="Proteomes" id="UP000799441"/>
    </source>
</evidence>
<keyword evidence="2 6" id="KW-0378">Hydrolase</keyword>
<keyword evidence="3" id="KW-0326">Glycosidase</keyword>
<dbReference type="Gene3D" id="2.115.10.20">
    <property type="entry name" value="Glycosyl hydrolase domain, family 43"/>
    <property type="match status" value="1"/>
</dbReference>
<sequence length="584" mass="63975">MLYFSVLSALLLLAAGSLAQPTPTFPPFTDPTVSYYAPGIPIETPLPGNYGNYLRPQVHYSPSRYFMNDPNGMHIAPDGTWHIYFQYNPTDPVAGNVHWGHAASQDGYTWTNQKIAIWPPNDYTSVFSGSAVIDVNNTSGFFPDQDNGVVAMYTLAEYPNGTAGNQYQAIAYSRDGGYTFEAYEGNPVINRYNTQFRDPYVHWYAPGGYWVMVLAHSVEFKVEFFTSPDLKEWTAQSNLTRYGVQAVQYECPNLIELPMEGQDEPVWVLQLSVNPGGPLGGSTAQYFPGAFNGTHFEPYDSLTRFTDFGKDSYAGQFFNGIPPGEEQIVMNWASNWQYTNLVPTGNEEYGQFRSAMSVPRCVSLANTTSPASEQTYNWISKPCAIDTVFDTVLASNDTLDNGTVLVDYRDLESGAIYLEVTISNLTLDNPAGSINFTASSSLTGEYLQGGSVVGGVIWLDRGHTYLFPNPLFTDKMSVNGFFGEQSNGTWSMSALIDNSVLEVFGPKYSPAGTASFFPEAPLDTLRIDVGSLAPGATASVQVWGLTATWLDQADENGTVIGNVTQSNGTNGTSPGGYRRSVKLY</sequence>
<dbReference type="InterPro" id="IPR013320">
    <property type="entry name" value="ConA-like_dom_sf"/>
</dbReference>
<evidence type="ECO:0000256" key="3">
    <source>
        <dbReference type="ARBA" id="ARBA00023295"/>
    </source>
</evidence>
<dbReference type="AlphaFoldDB" id="A0A9P4Q2N0"/>
<dbReference type="SUPFAM" id="SSF75005">
    <property type="entry name" value="Arabinanase/levansucrase/invertase"/>
    <property type="match status" value="1"/>
</dbReference>
<dbReference type="GO" id="GO:0000324">
    <property type="term" value="C:fungal-type vacuole"/>
    <property type="evidence" value="ECO:0007669"/>
    <property type="project" value="TreeGrafter"/>
</dbReference>
<gene>
    <name evidence="6" type="ORF">K431DRAFT_233594</name>
</gene>
<dbReference type="Gene3D" id="2.60.120.560">
    <property type="entry name" value="Exo-inulinase, domain 1"/>
    <property type="match status" value="1"/>
</dbReference>
<dbReference type="InterPro" id="IPR013148">
    <property type="entry name" value="Glyco_hydro_32_N"/>
</dbReference>
<keyword evidence="7" id="KW-1185">Reference proteome</keyword>
<dbReference type="GO" id="GO:0005987">
    <property type="term" value="P:sucrose catabolic process"/>
    <property type="evidence" value="ECO:0007669"/>
    <property type="project" value="TreeGrafter"/>
</dbReference>
<dbReference type="PROSITE" id="PS00609">
    <property type="entry name" value="GLYCOSYL_HYDROL_F32"/>
    <property type="match status" value="1"/>
</dbReference>
<feature type="chain" id="PRO_5040386536" evidence="4">
    <location>
        <begin position="20"/>
        <end position="584"/>
    </location>
</feature>
<dbReference type="Pfam" id="PF00251">
    <property type="entry name" value="Glyco_hydro_32N"/>
    <property type="match status" value="1"/>
</dbReference>
<reference evidence="6" key="1">
    <citation type="journal article" date="2020" name="Stud. Mycol.">
        <title>101 Dothideomycetes genomes: a test case for predicting lifestyles and emergence of pathogens.</title>
        <authorList>
            <person name="Haridas S."/>
            <person name="Albert R."/>
            <person name="Binder M."/>
            <person name="Bloem J."/>
            <person name="Labutti K."/>
            <person name="Salamov A."/>
            <person name="Andreopoulos B."/>
            <person name="Baker S."/>
            <person name="Barry K."/>
            <person name="Bills G."/>
            <person name="Bluhm B."/>
            <person name="Cannon C."/>
            <person name="Castanera R."/>
            <person name="Culley D."/>
            <person name="Daum C."/>
            <person name="Ezra D."/>
            <person name="Gonzalez J."/>
            <person name="Henrissat B."/>
            <person name="Kuo A."/>
            <person name="Liang C."/>
            <person name="Lipzen A."/>
            <person name="Lutzoni F."/>
            <person name="Magnuson J."/>
            <person name="Mondo S."/>
            <person name="Nolan M."/>
            <person name="Ohm R."/>
            <person name="Pangilinan J."/>
            <person name="Park H.-J."/>
            <person name="Ramirez L."/>
            <person name="Alfaro M."/>
            <person name="Sun H."/>
            <person name="Tritt A."/>
            <person name="Yoshinaga Y."/>
            <person name="Zwiers L.-H."/>
            <person name="Turgeon B."/>
            <person name="Goodwin S."/>
            <person name="Spatafora J."/>
            <person name="Crous P."/>
            <person name="Grigoriev I."/>
        </authorList>
    </citation>
    <scope>NUCLEOTIDE SEQUENCE</scope>
    <source>
        <strain evidence="6">CBS 116435</strain>
    </source>
</reference>
<comment type="similarity">
    <text evidence="1">Belongs to the glycosyl hydrolase 32 family.</text>
</comment>
<dbReference type="InterPro" id="IPR023296">
    <property type="entry name" value="Glyco_hydro_beta-prop_sf"/>
</dbReference>
<dbReference type="InterPro" id="IPR001362">
    <property type="entry name" value="Glyco_hydro_32"/>
</dbReference>
<evidence type="ECO:0000259" key="5">
    <source>
        <dbReference type="Pfam" id="PF00251"/>
    </source>
</evidence>
<dbReference type="SUPFAM" id="SSF49899">
    <property type="entry name" value="Concanavalin A-like lectins/glucanases"/>
    <property type="match status" value="1"/>
</dbReference>
<proteinExistence type="inferred from homology"/>
<dbReference type="OrthoDB" id="202537at2759"/>
<dbReference type="Proteomes" id="UP000799441">
    <property type="component" value="Unassembled WGS sequence"/>
</dbReference>
<feature type="domain" description="Glycosyl hydrolase family 32 N-terminal" evidence="5">
    <location>
        <begin position="59"/>
        <end position="367"/>
    </location>
</feature>
<dbReference type="PANTHER" id="PTHR42800">
    <property type="entry name" value="EXOINULINASE INUD (AFU_ORTHOLOGUE AFUA_5G00480)"/>
    <property type="match status" value="1"/>
</dbReference>
<dbReference type="InterPro" id="IPR018053">
    <property type="entry name" value="Glyco_hydro_32_AS"/>
</dbReference>
<protein>
    <submittedName>
        <fullName evidence="6">Glycoside hydrolase family 32 protein</fullName>
    </submittedName>
</protein>
<evidence type="ECO:0000256" key="2">
    <source>
        <dbReference type="ARBA" id="ARBA00022801"/>
    </source>
</evidence>
<comment type="caution">
    <text evidence="6">The sequence shown here is derived from an EMBL/GenBank/DDBJ whole genome shotgun (WGS) entry which is preliminary data.</text>
</comment>
<evidence type="ECO:0000313" key="6">
    <source>
        <dbReference type="EMBL" id="KAF2717251.1"/>
    </source>
</evidence>
<accession>A0A9P4Q2N0</accession>
<feature type="signal peptide" evidence="4">
    <location>
        <begin position="1"/>
        <end position="19"/>
    </location>
</feature>